<dbReference type="PANTHER" id="PTHR30121">
    <property type="entry name" value="UNCHARACTERIZED PROTEIN YJGR-RELATED"/>
    <property type="match status" value="1"/>
</dbReference>
<organism evidence="6 7">
    <name type="scientific">Hamadaea flava</name>
    <dbReference type="NCBI Taxonomy" id="1742688"/>
    <lineage>
        <taxon>Bacteria</taxon>
        <taxon>Bacillati</taxon>
        <taxon>Actinomycetota</taxon>
        <taxon>Actinomycetes</taxon>
        <taxon>Micromonosporales</taxon>
        <taxon>Micromonosporaceae</taxon>
        <taxon>Hamadaea</taxon>
    </lineage>
</organism>
<dbReference type="InterPro" id="IPR032689">
    <property type="entry name" value="TraG-D_C"/>
</dbReference>
<dbReference type="Pfam" id="PF26449">
    <property type="entry name" value="DUF8128"/>
    <property type="match status" value="1"/>
</dbReference>
<evidence type="ECO:0000259" key="5">
    <source>
        <dbReference type="Pfam" id="PF26449"/>
    </source>
</evidence>
<dbReference type="CDD" id="cd01127">
    <property type="entry name" value="TrwB_TraG_TraD_VirD4"/>
    <property type="match status" value="1"/>
</dbReference>
<dbReference type="GO" id="GO:0003677">
    <property type="term" value="F:DNA binding"/>
    <property type="evidence" value="ECO:0007669"/>
    <property type="project" value="UniProtKB-KW"/>
</dbReference>
<gene>
    <name evidence="6" type="ORF">ACFOZ4_11360</name>
</gene>
<name>A0ABV8LLL1_9ACTN</name>
<sequence length="827" mass="89661">MSANPLSNQLTTIWAQVIYYRFLIAVAVVMAVAGWITIPNLIARWRHQHHATGARTIVIAPPPQVDPAGAADLWRALTGLLIPATWRRRLWGTAHIGLEYTWLGRQLTIALWVPGTVPPGAAEAAVRAAWPSATVTTRQNAADPIPAEAQVAGGQLTPRYPDALPMRLDYDTDPLRPLLSAGAQTRGDESTVVQILARPATARRARRLRQVPRAMRGAGTGSAADRALRLAVTLTLLPITLLLELFTPARTSTAGLRRPPVRDPLTERDIRAVTDKAATDPLFEVAIRYAVTVTAHESADTAQVTPRLRGRGHQIAAAFAAHTGRNSLRRRRLHHPALVLSARRLRRGFMASLPELAALAKLPDDLAVPGLDRARAKAVPVPVAVPTGGRGTRVLGLAQVGGHKVALPVDDARQHLHIAGKTGAGKSTLLANMVLADVKARRGAVVIDPRGDLILDILDRLPASAADRVVIIDPDQPGHVAWNPLEGDDEHLAVDNITSVFARIFSKFWGPRIDDTLRVSLLTLRGHANATLSEVPPLLNSDAFRARFTADLDDPAGLHGFWAWYDGMNPAARAQVIGPVLSRLRQFLLRPFVMQTIGSPKSTFDMGQILDGGLLLCRLPKGQLGEDTTRVLGSLLVGRVWQAATARAAHPEHTRRDATLYLDEAQNFLNLNNSVADMLAEARGYRLSMVLAHQHLDQLPPDVLSAIAANARSKLFFTVSPRDAKVLAEHTEPELDAHDLSHLDVRHVAARLLISGQETRAFTMTTLPMPPVVGETLAIRQHVAAAHPPQPDSALRKSAKRAMKADQAKRAARDARQQPTTPTPPQS</sequence>
<keyword evidence="2" id="KW-0812">Transmembrane</keyword>
<keyword evidence="2" id="KW-1133">Transmembrane helix</keyword>
<dbReference type="Pfam" id="PF12696">
    <property type="entry name" value="TraG-D_C"/>
    <property type="match status" value="1"/>
</dbReference>
<dbReference type="InterPro" id="IPR019476">
    <property type="entry name" value="T4SS_TraD_DNA-bd"/>
</dbReference>
<evidence type="ECO:0000313" key="6">
    <source>
        <dbReference type="EMBL" id="MFC4131202.1"/>
    </source>
</evidence>
<evidence type="ECO:0000259" key="4">
    <source>
        <dbReference type="Pfam" id="PF12696"/>
    </source>
</evidence>
<comment type="caution">
    <text evidence="6">The sequence shown here is derived from an EMBL/GenBank/DDBJ whole genome shotgun (WGS) entry which is preliminary data.</text>
</comment>
<dbReference type="Pfam" id="PF10412">
    <property type="entry name" value="TrwB_AAD_bind"/>
    <property type="match status" value="1"/>
</dbReference>
<evidence type="ECO:0000256" key="2">
    <source>
        <dbReference type="SAM" id="Phobius"/>
    </source>
</evidence>
<dbReference type="EMBL" id="JBHSAY010000006">
    <property type="protein sequence ID" value="MFC4131202.1"/>
    <property type="molecule type" value="Genomic_DNA"/>
</dbReference>
<dbReference type="PANTHER" id="PTHR30121:SF6">
    <property type="entry name" value="SLR6007 PROTEIN"/>
    <property type="match status" value="1"/>
</dbReference>
<dbReference type="Proteomes" id="UP001595816">
    <property type="component" value="Unassembled WGS sequence"/>
</dbReference>
<dbReference type="InterPro" id="IPR027417">
    <property type="entry name" value="P-loop_NTPase"/>
</dbReference>
<keyword evidence="6" id="KW-0238">DNA-binding</keyword>
<feature type="domain" description="Type IV secretion system coupling protein TraD DNA-binding" evidence="3">
    <location>
        <begin position="404"/>
        <end position="501"/>
    </location>
</feature>
<dbReference type="SUPFAM" id="SSF52540">
    <property type="entry name" value="P-loop containing nucleoside triphosphate hydrolases"/>
    <property type="match status" value="1"/>
</dbReference>
<protein>
    <submittedName>
        <fullName evidence="6">Type IV secretion system DNA-binding domain-containing protein</fullName>
    </submittedName>
</protein>
<feature type="domain" description="DUF8128" evidence="5">
    <location>
        <begin position="123"/>
        <end position="365"/>
    </location>
</feature>
<dbReference type="InterPro" id="IPR058441">
    <property type="entry name" value="DUF8128"/>
</dbReference>
<feature type="compositionally biased region" description="Basic and acidic residues" evidence="1">
    <location>
        <begin position="803"/>
        <end position="816"/>
    </location>
</feature>
<evidence type="ECO:0000256" key="1">
    <source>
        <dbReference type="SAM" id="MobiDB-lite"/>
    </source>
</evidence>
<dbReference type="RefSeq" id="WP_253754507.1">
    <property type="nucleotide sequence ID" value="NZ_JAMZDZ010000001.1"/>
</dbReference>
<feature type="domain" description="TraD/TraG TraM recognition site" evidence="4">
    <location>
        <begin position="659"/>
        <end position="727"/>
    </location>
</feature>
<feature type="region of interest" description="Disordered" evidence="1">
    <location>
        <begin position="784"/>
        <end position="827"/>
    </location>
</feature>
<proteinExistence type="predicted"/>
<feature type="transmembrane region" description="Helical" evidence="2">
    <location>
        <begin position="18"/>
        <end position="38"/>
    </location>
</feature>
<keyword evidence="2" id="KW-0472">Membrane</keyword>
<dbReference type="InterPro" id="IPR051162">
    <property type="entry name" value="T4SS_component"/>
</dbReference>
<evidence type="ECO:0000313" key="7">
    <source>
        <dbReference type="Proteomes" id="UP001595816"/>
    </source>
</evidence>
<reference evidence="7" key="1">
    <citation type="journal article" date="2019" name="Int. J. Syst. Evol. Microbiol.">
        <title>The Global Catalogue of Microorganisms (GCM) 10K type strain sequencing project: providing services to taxonomists for standard genome sequencing and annotation.</title>
        <authorList>
            <consortium name="The Broad Institute Genomics Platform"/>
            <consortium name="The Broad Institute Genome Sequencing Center for Infectious Disease"/>
            <person name="Wu L."/>
            <person name="Ma J."/>
        </authorList>
    </citation>
    <scope>NUCLEOTIDE SEQUENCE [LARGE SCALE GENOMIC DNA]</scope>
    <source>
        <strain evidence="7">CGMCC 4.7289</strain>
    </source>
</reference>
<keyword evidence="7" id="KW-1185">Reference proteome</keyword>
<accession>A0ABV8LLL1</accession>
<dbReference type="Gene3D" id="3.40.50.300">
    <property type="entry name" value="P-loop containing nucleotide triphosphate hydrolases"/>
    <property type="match status" value="2"/>
</dbReference>
<evidence type="ECO:0000259" key="3">
    <source>
        <dbReference type="Pfam" id="PF10412"/>
    </source>
</evidence>